<dbReference type="Pfam" id="PF01130">
    <property type="entry name" value="CD36"/>
    <property type="match status" value="1"/>
</dbReference>
<dbReference type="PANTHER" id="PTHR11923">
    <property type="entry name" value="SCAVENGER RECEPTOR CLASS B TYPE-1 SR-B1"/>
    <property type="match status" value="1"/>
</dbReference>
<keyword evidence="6" id="KW-0325">Glycoprotein</keyword>
<evidence type="ECO:0000256" key="3">
    <source>
        <dbReference type="ARBA" id="ARBA00022692"/>
    </source>
</evidence>
<evidence type="ECO:0000313" key="8">
    <source>
        <dbReference type="EMBL" id="KAH3842202.1"/>
    </source>
</evidence>
<evidence type="ECO:0000256" key="4">
    <source>
        <dbReference type="ARBA" id="ARBA00022989"/>
    </source>
</evidence>
<keyword evidence="3 7" id="KW-0812">Transmembrane</keyword>
<evidence type="ECO:0000256" key="1">
    <source>
        <dbReference type="ARBA" id="ARBA00004370"/>
    </source>
</evidence>
<evidence type="ECO:0000256" key="6">
    <source>
        <dbReference type="ARBA" id="ARBA00023180"/>
    </source>
</evidence>
<dbReference type="EMBL" id="JAIWYP010000004">
    <property type="protein sequence ID" value="KAH3842202.1"/>
    <property type="molecule type" value="Genomic_DNA"/>
</dbReference>
<name>A0A9D4KMX8_DREPO</name>
<comment type="similarity">
    <text evidence="2">Belongs to the CD36 family.</text>
</comment>
<feature type="transmembrane region" description="Helical" evidence="7">
    <location>
        <begin position="70"/>
        <end position="92"/>
    </location>
</feature>
<dbReference type="InterPro" id="IPR002159">
    <property type="entry name" value="CD36_fam"/>
</dbReference>
<dbReference type="GO" id="GO:0016020">
    <property type="term" value="C:membrane"/>
    <property type="evidence" value="ECO:0007669"/>
    <property type="project" value="UniProtKB-SubCell"/>
</dbReference>
<dbReference type="Proteomes" id="UP000828390">
    <property type="component" value="Unassembled WGS sequence"/>
</dbReference>
<evidence type="ECO:0000256" key="7">
    <source>
        <dbReference type="SAM" id="Phobius"/>
    </source>
</evidence>
<keyword evidence="5 7" id="KW-0472">Membrane</keyword>
<reference evidence="8" key="2">
    <citation type="submission" date="2020-11" db="EMBL/GenBank/DDBJ databases">
        <authorList>
            <person name="McCartney M.A."/>
            <person name="Auch B."/>
            <person name="Kono T."/>
            <person name="Mallez S."/>
            <person name="Becker A."/>
            <person name="Gohl D.M."/>
            <person name="Silverstein K.A.T."/>
            <person name="Koren S."/>
            <person name="Bechman K.B."/>
            <person name="Herman A."/>
            <person name="Abrahante J.E."/>
            <person name="Garbe J."/>
        </authorList>
    </citation>
    <scope>NUCLEOTIDE SEQUENCE</scope>
    <source>
        <strain evidence="8">Duluth1</strain>
        <tissue evidence="8">Whole animal</tissue>
    </source>
</reference>
<accession>A0A9D4KMX8</accession>
<organism evidence="8 9">
    <name type="scientific">Dreissena polymorpha</name>
    <name type="common">Zebra mussel</name>
    <name type="synonym">Mytilus polymorpha</name>
    <dbReference type="NCBI Taxonomy" id="45954"/>
    <lineage>
        <taxon>Eukaryota</taxon>
        <taxon>Metazoa</taxon>
        <taxon>Spiralia</taxon>
        <taxon>Lophotrochozoa</taxon>
        <taxon>Mollusca</taxon>
        <taxon>Bivalvia</taxon>
        <taxon>Autobranchia</taxon>
        <taxon>Heteroconchia</taxon>
        <taxon>Euheterodonta</taxon>
        <taxon>Imparidentia</taxon>
        <taxon>Neoheterodontei</taxon>
        <taxon>Myida</taxon>
        <taxon>Dreissenoidea</taxon>
        <taxon>Dreissenidae</taxon>
        <taxon>Dreissena</taxon>
    </lineage>
</organism>
<sequence>MSNIESAPLVFSQPHFLNADPGILNAVIGMRPDPDEHGTFIDIEPSSVVTKELADEFKSQLQIPVLEMNVGIYVAIGVGALMIVSVVLVAIIRRRRPTEIAYGTVNDN</sequence>
<dbReference type="AlphaFoldDB" id="A0A9D4KMX8"/>
<dbReference type="GO" id="GO:0005737">
    <property type="term" value="C:cytoplasm"/>
    <property type="evidence" value="ECO:0007669"/>
    <property type="project" value="TreeGrafter"/>
</dbReference>
<evidence type="ECO:0000256" key="2">
    <source>
        <dbReference type="ARBA" id="ARBA00010532"/>
    </source>
</evidence>
<proteinExistence type="inferred from homology"/>
<protein>
    <submittedName>
        <fullName evidence="8">Uncharacterized protein</fullName>
    </submittedName>
</protein>
<reference evidence="8" key="1">
    <citation type="journal article" date="2019" name="bioRxiv">
        <title>The Genome of the Zebra Mussel, Dreissena polymorpha: A Resource for Invasive Species Research.</title>
        <authorList>
            <person name="McCartney M.A."/>
            <person name="Auch B."/>
            <person name="Kono T."/>
            <person name="Mallez S."/>
            <person name="Zhang Y."/>
            <person name="Obille A."/>
            <person name="Becker A."/>
            <person name="Abrahante J.E."/>
            <person name="Garbe J."/>
            <person name="Badalamenti J.P."/>
            <person name="Herman A."/>
            <person name="Mangelson H."/>
            <person name="Liachko I."/>
            <person name="Sullivan S."/>
            <person name="Sone E.D."/>
            <person name="Koren S."/>
            <person name="Silverstein K.A.T."/>
            <person name="Beckman K.B."/>
            <person name="Gohl D.M."/>
        </authorList>
    </citation>
    <scope>NUCLEOTIDE SEQUENCE</scope>
    <source>
        <strain evidence="8">Duluth1</strain>
        <tissue evidence="8">Whole animal</tissue>
    </source>
</reference>
<evidence type="ECO:0000256" key="5">
    <source>
        <dbReference type="ARBA" id="ARBA00023136"/>
    </source>
</evidence>
<keyword evidence="4 7" id="KW-1133">Transmembrane helix</keyword>
<dbReference type="GO" id="GO:0005044">
    <property type="term" value="F:scavenger receptor activity"/>
    <property type="evidence" value="ECO:0007669"/>
    <property type="project" value="TreeGrafter"/>
</dbReference>
<keyword evidence="9" id="KW-1185">Reference proteome</keyword>
<evidence type="ECO:0000313" key="9">
    <source>
        <dbReference type="Proteomes" id="UP000828390"/>
    </source>
</evidence>
<comment type="caution">
    <text evidence="8">The sequence shown here is derived from an EMBL/GenBank/DDBJ whole genome shotgun (WGS) entry which is preliminary data.</text>
</comment>
<gene>
    <name evidence="8" type="ORF">DPMN_115698</name>
</gene>
<dbReference type="PANTHER" id="PTHR11923:SF51">
    <property type="entry name" value="LYSOSOME MEMBRANE PROTEIN 2"/>
    <property type="match status" value="1"/>
</dbReference>
<comment type="subcellular location">
    <subcellularLocation>
        <location evidence="1">Membrane</location>
    </subcellularLocation>
</comment>